<protein>
    <submittedName>
        <fullName evidence="6">Crp/Fnr family transcriptional regulator</fullName>
    </submittedName>
</protein>
<dbReference type="SUPFAM" id="SSF51206">
    <property type="entry name" value="cAMP-binding domain-like"/>
    <property type="match status" value="1"/>
</dbReference>
<dbReference type="PROSITE" id="PS50042">
    <property type="entry name" value="CNMP_BINDING_3"/>
    <property type="match status" value="1"/>
</dbReference>
<dbReference type="Gene3D" id="1.10.10.10">
    <property type="entry name" value="Winged helix-like DNA-binding domain superfamily/Winged helix DNA-binding domain"/>
    <property type="match status" value="1"/>
</dbReference>
<dbReference type="Proteomes" id="UP001279660">
    <property type="component" value="Unassembled WGS sequence"/>
</dbReference>
<evidence type="ECO:0000256" key="3">
    <source>
        <dbReference type="ARBA" id="ARBA00023163"/>
    </source>
</evidence>
<comment type="caution">
    <text evidence="6">The sequence shown here is derived from an EMBL/GenBank/DDBJ whole genome shotgun (WGS) entry which is preliminary data.</text>
</comment>
<evidence type="ECO:0000256" key="1">
    <source>
        <dbReference type="ARBA" id="ARBA00023015"/>
    </source>
</evidence>
<dbReference type="InterPro" id="IPR014710">
    <property type="entry name" value="RmlC-like_jellyroll"/>
</dbReference>
<dbReference type="Pfam" id="PF13545">
    <property type="entry name" value="HTH_Crp_2"/>
    <property type="match status" value="1"/>
</dbReference>
<dbReference type="InterPro" id="IPR050397">
    <property type="entry name" value="Env_Response_Regulators"/>
</dbReference>
<keyword evidence="1" id="KW-0805">Transcription regulation</keyword>
<dbReference type="SUPFAM" id="SSF46785">
    <property type="entry name" value="Winged helix' DNA-binding domain"/>
    <property type="match status" value="1"/>
</dbReference>
<keyword evidence="3" id="KW-0804">Transcription</keyword>
<sequence>MGLCGAADRDDLSALSSIGRRRALAAGQVLTWAGDDNVLCANVVSGILKVTASTANGREQIVGLVFAGDFVGQLFEETSSLTVTALVDSDLCVYPRERFERVMAEASSIERMLLRRTLASLNDARERMLTLGKRGAQERVAGFLLDLVDRTAVRTVDGSISIDVPVSRGDMADFLGLTIETVSRQLTRLKVLGAITLARGGRSILITDRAALEPLANPE</sequence>
<dbReference type="PROSITE" id="PS51063">
    <property type="entry name" value="HTH_CRP_2"/>
    <property type="match status" value="1"/>
</dbReference>
<evidence type="ECO:0000256" key="2">
    <source>
        <dbReference type="ARBA" id="ARBA00023125"/>
    </source>
</evidence>
<dbReference type="RefSeq" id="WP_010404383.1">
    <property type="nucleotide sequence ID" value="NZ_JAWXXV010000001.1"/>
</dbReference>
<feature type="domain" description="Cyclic nucleotide-binding" evidence="4">
    <location>
        <begin position="3"/>
        <end position="120"/>
    </location>
</feature>
<keyword evidence="2" id="KW-0238">DNA-binding</keyword>
<dbReference type="InterPro" id="IPR036388">
    <property type="entry name" value="WH-like_DNA-bd_sf"/>
</dbReference>
<keyword evidence="7" id="KW-1185">Reference proteome</keyword>
<feature type="domain" description="HTH crp-type" evidence="5">
    <location>
        <begin position="134"/>
        <end position="210"/>
    </location>
</feature>
<reference evidence="6 7" key="1">
    <citation type="submission" date="2023-11" db="EMBL/GenBank/DDBJ databases">
        <title>MicrobeMod: A computational toolkit for identifying prokaryotic methylation and restriction-modification with nanopore sequencing.</title>
        <authorList>
            <person name="Crits-Christoph A."/>
            <person name="Kang S.C."/>
            <person name="Lee H."/>
            <person name="Ostrov N."/>
        </authorList>
    </citation>
    <scope>NUCLEOTIDE SEQUENCE [LARGE SCALE GENOMIC DNA]</scope>
    <source>
        <strain evidence="6 7">ATCC 14820</strain>
    </source>
</reference>
<evidence type="ECO:0000313" key="7">
    <source>
        <dbReference type="Proteomes" id="UP001279660"/>
    </source>
</evidence>
<dbReference type="CDD" id="cd00038">
    <property type="entry name" value="CAP_ED"/>
    <property type="match status" value="1"/>
</dbReference>
<accession>A0ABU4PIY0</accession>
<proteinExistence type="predicted"/>
<organism evidence="6 7">
    <name type="scientific">Sphingomonas echinoides</name>
    <dbReference type="NCBI Taxonomy" id="59803"/>
    <lineage>
        <taxon>Bacteria</taxon>
        <taxon>Pseudomonadati</taxon>
        <taxon>Pseudomonadota</taxon>
        <taxon>Alphaproteobacteria</taxon>
        <taxon>Sphingomonadales</taxon>
        <taxon>Sphingomonadaceae</taxon>
        <taxon>Sphingomonas</taxon>
    </lineage>
</organism>
<dbReference type="InterPro" id="IPR012318">
    <property type="entry name" value="HTH_CRP"/>
</dbReference>
<evidence type="ECO:0000259" key="4">
    <source>
        <dbReference type="PROSITE" id="PS50042"/>
    </source>
</evidence>
<name>A0ABU4PIY0_9SPHN</name>
<dbReference type="PANTHER" id="PTHR24567:SF75">
    <property type="entry name" value="FUMARATE AND NITRATE REDUCTION REGULATORY PROTEIN"/>
    <property type="match status" value="1"/>
</dbReference>
<dbReference type="EMBL" id="JAWXXV010000001">
    <property type="protein sequence ID" value="MDX5983822.1"/>
    <property type="molecule type" value="Genomic_DNA"/>
</dbReference>
<evidence type="ECO:0000313" key="6">
    <source>
        <dbReference type="EMBL" id="MDX5983822.1"/>
    </source>
</evidence>
<dbReference type="InterPro" id="IPR018335">
    <property type="entry name" value="Tscrpt_reg_HTH_Crp-type_CS"/>
</dbReference>
<dbReference type="SMART" id="SM00419">
    <property type="entry name" value="HTH_CRP"/>
    <property type="match status" value="1"/>
</dbReference>
<dbReference type="Pfam" id="PF00027">
    <property type="entry name" value="cNMP_binding"/>
    <property type="match status" value="1"/>
</dbReference>
<gene>
    <name evidence="6" type="ORF">SIL82_06075</name>
</gene>
<evidence type="ECO:0000259" key="5">
    <source>
        <dbReference type="PROSITE" id="PS51063"/>
    </source>
</evidence>
<dbReference type="InterPro" id="IPR018490">
    <property type="entry name" value="cNMP-bd_dom_sf"/>
</dbReference>
<dbReference type="SMART" id="SM00100">
    <property type="entry name" value="cNMP"/>
    <property type="match status" value="1"/>
</dbReference>
<dbReference type="PROSITE" id="PS00042">
    <property type="entry name" value="HTH_CRP_1"/>
    <property type="match status" value="1"/>
</dbReference>
<dbReference type="Gene3D" id="2.60.120.10">
    <property type="entry name" value="Jelly Rolls"/>
    <property type="match status" value="1"/>
</dbReference>
<dbReference type="PANTHER" id="PTHR24567">
    <property type="entry name" value="CRP FAMILY TRANSCRIPTIONAL REGULATORY PROTEIN"/>
    <property type="match status" value="1"/>
</dbReference>
<dbReference type="InterPro" id="IPR000595">
    <property type="entry name" value="cNMP-bd_dom"/>
</dbReference>
<dbReference type="CDD" id="cd00092">
    <property type="entry name" value="HTH_CRP"/>
    <property type="match status" value="1"/>
</dbReference>
<dbReference type="InterPro" id="IPR036390">
    <property type="entry name" value="WH_DNA-bd_sf"/>
</dbReference>
<dbReference type="PRINTS" id="PR00034">
    <property type="entry name" value="HTHCRP"/>
</dbReference>